<evidence type="ECO:0000256" key="1">
    <source>
        <dbReference type="ARBA" id="ARBA00022679"/>
    </source>
</evidence>
<keyword evidence="2" id="KW-0472">Membrane</keyword>
<comment type="caution">
    <text evidence="4">The sequence shown here is derived from an EMBL/GenBank/DDBJ whole genome shotgun (WGS) entry which is preliminary data.</text>
</comment>
<sequence length="246" mass="27737">MDNKTARIRPLTASDSDGKLMLFAIGKANLESLAVANRQAYGHPLIIGVWALLSLAFVHVMNWWPSAHQSLLGVLGYLKPIPAFASVAVPLMFLIDWNNRPHFEKRTQEALKQGDLLNPTTYYGKSPASGFWVLEYGTAFIGLIALDANDAKKTKKGFIRHFYVEEAYRKTNIQDDLLKHAVKTAFDKSPAIQSIEGVDALALAPHIHDCYQRAGFRLSQEYQSAGILGWWKYYTTVLQKENRKRQ</sequence>
<feature type="domain" description="N-acetyltransferase" evidence="3">
    <location>
        <begin position="90"/>
        <end position="235"/>
    </location>
</feature>
<dbReference type="PROSITE" id="PS51186">
    <property type="entry name" value="GNAT"/>
    <property type="match status" value="1"/>
</dbReference>
<dbReference type="SUPFAM" id="SSF55729">
    <property type="entry name" value="Acyl-CoA N-acyltransferases (Nat)"/>
    <property type="match status" value="1"/>
</dbReference>
<dbReference type="InterPro" id="IPR016181">
    <property type="entry name" value="Acyl_CoA_acyltransferase"/>
</dbReference>
<proteinExistence type="predicted"/>
<gene>
    <name evidence="4" type="ORF">P691DRAFT_657591</name>
</gene>
<dbReference type="EMBL" id="MU151058">
    <property type="protein sequence ID" value="KAF9453768.1"/>
    <property type="molecule type" value="Genomic_DNA"/>
</dbReference>
<dbReference type="PANTHER" id="PTHR13947:SF37">
    <property type="entry name" value="LD18367P"/>
    <property type="match status" value="1"/>
</dbReference>
<keyword evidence="2" id="KW-1133">Transmembrane helix</keyword>
<keyword evidence="2" id="KW-0812">Transmembrane</keyword>
<evidence type="ECO:0000256" key="2">
    <source>
        <dbReference type="SAM" id="Phobius"/>
    </source>
</evidence>
<dbReference type="Gene3D" id="3.40.630.30">
    <property type="match status" value="1"/>
</dbReference>
<dbReference type="GO" id="GO:0008080">
    <property type="term" value="F:N-acetyltransferase activity"/>
    <property type="evidence" value="ECO:0007669"/>
    <property type="project" value="InterPro"/>
</dbReference>
<keyword evidence="5" id="KW-1185">Reference proteome</keyword>
<dbReference type="Pfam" id="PF00583">
    <property type="entry name" value="Acetyltransf_1"/>
    <property type="match status" value="1"/>
</dbReference>
<protein>
    <recommendedName>
        <fullName evidence="3">N-acetyltransferase domain-containing protein</fullName>
    </recommendedName>
</protein>
<feature type="transmembrane region" description="Helical" evidence="2">
    <location>
        <begin position="45"/>
        <end position="65"/>
    </location>
</feature>
<dbReference type="AlphaFoldDB" id="A0A9P5XLT9"/>
<accession>A0A9P5XLT9</accession>
<feature type="transmembrane region" description="Helical" evidence="2">
    <location>
        <begin position="77"/>
        <end position="97"/>
    </location>
</feature>
<organism evidence="4 5">
    <name type="scientific">Macrolepiota fuliginosa MF-IS2</name>
    <dbReference type="NCBI Taxonomy" id="1400762"/>
    <lineage>
        <taxon>Eukaryota</taxon>
        <taxon>Fungi</taxon>
        <taxon>Dikarya</taxon>
        <taxon>Basidiomycota</taxon>
        <taxon>Agaricomycotina</taxon>
        <taxon>Agaricomycetes</taxon>
        <taxon>Agaricomycetidae</taxon>
        <taxon>Agaricales</taxon>
        <taxon>Agaricineae</taxon>
        <taxon>Agaricaceae</taxon>
        <taxon>Macrolepiota</taxon>
    </lineage>
</organism>
<evidence type="ECO:0000313" key="4">
    <source>
        <dbReference type="EMBL" id="KAF9453768.1"/>
    </source>
</evidence>
<name>A0A9P5XLT9_9AGAR</name>
<dbReference type="Proteomes" id="UP000807342">
    <property type="component" value="Unassembled WGS sequence"/>
</dbReference>
<dbReference type="InterPro" id="IPR000182">
    <property type="entry name" value="GNAT_dom"/>
</dbReference>
<dbReference type="InterPro" id="IPR050769">
    <property type="entry name" value="NAT_camello-type"/>
</dbReference>
<evidence type="ECO:0000313" key="5">
    <source>
        <dbReference type="Proteomes" id="UP000807342"/>
    </source>
</evidence>
<dbReference type="OrthoDB" id="2564232at2759"/>
<dbReference type="PANTHER" id="PTHR13947">
    <property type="entry name" value="GNAT FAMILY N-ACETYLTRANSFERASE"/>
    <property type="match status" value="1"/>
</dbReference>
<keyword evidence="1" id="KW-0808">Transferase</keyword>
<evidence type="ECO:0000259" key="3">
    <source>
        <dbReference type="PROSITE" id="PS51186"/>
    </source>
</evidence>
<reference evidence="4" key="1">
    <citation type="submission" date="2020-11" db="EMBL/GenBank/DDBJ databases">
        <authorList>
            <consortium name="DOE Joint Genome Institute"/>
            <person name="Ahrendt S."/>
            <person name="Riley R."/>
            <person name="Andreopoulos W."/>
            <person name="Labutti K."/>
            <person name="Pangilinan J."/>
            <person name="Ruiz-Duenas F.J."/>
            <person name="Barrasa J.M."/>
            <person name="Sanchez-Garcia M."/>
            <person name="Camarero S."/>
            <person name="Miyauchi S."/>
            <person name="Serrano A."/>
            <person name="Linde D."/>
            <person name="Babiker R."/>
            <person name="Drula E."/>
            <person name="Ayuso-Fernandez I."/>
            <person name="Pacheco R."/>
            <person name="Padilla G."/>
            <person name="Ferreira P."/>
            <person name="Barriuso J."/>
            <person name="Kellner H."/>
            <person name="Castanera R."/>
            <person name="Alfaro M."/>
            <person name="Ramirez L."/>
            <person name="Pisabarro A.G."/>
            <person name="Kuo A."/>
            <person name="Tritt A."/>
            <person name="Lipzen A."/>
            <person name="He G."/>
            <person name="Yan M."/>
            <person name="Ng V."/>
            <person name="Cullen D."/>
            <person name="Martin F."/>
            <person name="Rosso M.-N."/>
            <person name="Henrissat B."/>
            <person name="Hibbett D."/>
            <person name="Martinez A.T."/>
            <person name="Grigoriev I.V."/>
        </authorList>
    </citation>
    <scope>NUCLEOTIDE SEQUENCE</scope>
    <source>
        <strain evidence="4">MF-IS2</strain>
    </source>
</reference>